<dbReference type="KEGG" id="sfiy:F0344_33225"/>
<organism evidence="1 2">
    <name type="scientific">Streptomyces finlayi</name>
    <dbReference type="NCBI Taxonomy" id="67296"/>
    <lineage>
        <taxon>Bacteria</taxon>
        <taxon>Bacillati</taxon>
        <taxon>Actinomycetota</taxon>
        <taxon>Actinomycetes</taxon>
        <taxon>Kitasatosporales</taxon>
        <taxon>Streptomycetaceae</taxon>
        <taxon>Streptomyces</taxon>
    </lineage>
</organism>
<accession>A0A7G7BU02</accession>
<dbReference type="EMBL" id="CP045702">
    <property type="protein sequence ID" value="QNE78817.1"/>
    <property type="molecule type" value="Genomic_DNA"/>
</dbReference>
<protein>
    <submittedName>
        <fullName evidence="1">Uncharacterized protein</fullName>
    </submittedName>
</protein>
<sequence>MNSCDTRTSWRKSARYLVILRLATARTPDVRSTRLGRMTERLTAGGPIR</sequence>
<name>A0A7G7BU02_9ACTN</name>
<dbReference type="AlphaFoldDB" id="A0A7G7BU02"/>
<dbReference type="RefSeq" id="WP_185302276.1">
    <property type="nucleotide sequence ID" value="NZ_CP045702.1"/>
</dbReference>
<evidence type="ECO:0000313" key="1">
    <source>
        <dbReference type="EMBL" id="QNE78817.1"/>
    </source>
</evidence>
<keyword evidence="2" id="KW-1185">Reference proteome</keyword>
<evidence type="ECO:0000313" key="2">
    <source>
        <dbReference type="Proteomes" id="UP000515307"/>
    </source>
</evidence>
<proteinExistence type="predicted"/>
<dbReference type="Proteomes" id="UP000515307">
    <property type="component" value="Chromosome"/>
</dbReference>
<reference evidence="2" key="1">
    <citation type="submission" date="2019-10" db="EMBL/GenBank/DDBJ databases">
        <title>Antimicrobial potential of Antarctic Bacteria.</title>
        <authorList>
            <person name="Benaud N."/>
            <person name="Edwards R.J."/>
            <person name="Ferrari B.C."/>
        </authorList>
    </citation>
    <scope>NUCLEOTIDE SEQUENCE [LARGE SCALE GENOMIC DNA]</scope>
    <source>
        <strain evidence="2">NBSH44</strain>
    </source>
</reference>
<gene>
    <name evidence="1" type="ORF">F0344_33225</name>
</gene>